<keyword evidence="2" id="KW-1185">Reference proteome</keyword>
<proteinExistence type="predicted"/>
<sequence>MVKEKPHDLEAQKEHLLYYMRLRGCHWGYIISDKEVVCARRPASGGIVIELSDPIPLTCYR</sequence>
<evidence type="ECO:0000313" key="1">
    <source>
        <dbReference type="EMBL" id="TFK47195.1"/>
    </source>
</evidence>
<dbReference type="AlphaFoldDB" id="A0A5C3MQU0"/>
<name>A0A5C3MQU0_9AGAM</name>
<evidence type="ECO:0000313" key="2">
    <source>
        <dbReference type="Proteomes" id="UP000305948"/>
    </source>
</evidence>
<dbReference type="OrthoDB" id="3245315at2759"/>
<accession>A0A5C3MQU0</accession>
<protein>
    <submittedName>
        <fullName evidence="1">Uncharacterized protein</fullName>
    </submittedName>
</protein>
<organism evidence="1 2">
    <name type="scientific">Heliocybe sulcata</name>
    <dbReference type="NCBI Taxonomy" id="5364"/>
    <lineage>
        <taxon>Eukaryota</taxon>
        <taxon>Fungi</taxon>
        <taxon>Dikarya</taxon>
        <taxon>Basidiomycota</taxon>
        <taxon>Agaricomycotina</taxon>
        <taxon>Agaricomycetes</taxon>
        <taxon>Gloeophyllales</taxon>
        <taxon>Gloeophyllaceae</taxon>
        <taxon>Heliocybe</taxon>
    </lineage>
</organism>
<reference evidence="1 2" key="1">
    <citation type="journal article" date="2019" name="Nat. Ecol. Evol.">
        <title>Megaphylogeny resolves global patterns of mushroom evolution.</title>
        <authorList>
            <person name="Varga T."/>
            <person name="Krizsan K."/>
            <person name="Foldi C."/>
            <person name="Dima B."/>
            <person name="Sanchez-Garcia M."/>
            <person name="Sanchez-Ramirez S."/>
            <person name="Szollosi G.J."/>
            <person name="Szarkandi J.G."/>
            <person name="Papp V."/>
            <person name="Albert L."/>
            <person name="Andreopoulos W."/>
            <person name="Angelini C."/>
            <person name="Antonin V."/>
            <person name="Barry K.W."/>
            <person name="Bougher N.L."/>
            <person name="Buchanan P."/>
            <person name="Buyck B."/>
            <person name="Bense V."/>
            <person name="Catcheside P."/>
            <person name="Chovatia M."/>
            <person name="Cooper J."/>
            <person name="Damon W."/>
            <person name="Desjardin D."/>
            <person name="Finy P."/>
            <person name="Geml J."/>
            <person name="Haridas S."/>
            <person name="Hughes K."/>
            <person name="Justo A."/>
            <person name="Karasinski D."/>
            <person name="Kautmanova I."/>
            <person name="Kiss B."/>
            <person name="Kocsube S."/>
            <person name="Kotiranta H."/>
            <person name="LaButti K.M."/>
            <person name="Lechner B.E."/>
            <person name="Liimatainen K."/>
            <person name="Lipzen A."/>
            <person name="Lukacs Z."/>
            <person name="Mihaltcheva S."/>
            <person name="Morgado L.N."/>
            <person name="Niskanen T."/>
            <person name="Noordeloos M.E."/>
            <person name="Ohm R.A."/>
            <person name="Ortiz-Santana B."/>
            <person name="Ovrebo C."/>
            <person name="Racz N."/>
            <person name="Riley R."/>
            <person name="Savchenko A."/>
            <person name="Shiryaev A."/>
            <person name="Soop K."/>
            <person name="Spirin V."/>
            <person name="Szebenyi C."/>
            <person name="Tomsovsky M."/>
            <person name="Tulloss R.E."/>
            <person name="Uehling J."/>
            <person name="Grigoriev I.V."/>
            <person name="Vagvolgyi C."/>
            <person name="Papp T."/>
            <person name="Martin F.M."/>
            <person name="Miettinen O."/>
            <person name="Hibbett D.S."/>
            <person name="Nagy L.G."/>
        </authorList>
    </citation>
    <scope>NUCLEOTIDE SEQUENCE [LARGE SCALE GENOMIC DNA]</scope>
    <source>
        <strain evidence="1 2">OMC1185</strain>
    </source>
</reference>
<gene>
    <name evidence="1" type="ORF">OE88DRAFT_1666516</name>
</gene>
<dbReference type="EMBL" id="ML213525">
    <property type="protein sequence ID" value="TFK47195.1"/>
    <property type="molecule type" value="Genomic_DNA"/>
</dbReference>
<dbReference type="Proteomes" id="UP000305948">
    <property type="component" value="Unassembled WGS sequence"/>
</dbReference>